<keyword evidence="6" id="KW-0808">Transferase</keyword>
<dbReference type="SUPFAM" id="SSF55785">
    <property type="entry name" value="PYP-like sensor domain (PAS domain)"/>
    <property type="match status" value="1"/>
</dbReference>
<dbReference type="AlphaFoldDB" id="A0A841J5Z2"/>
<dbReference type="EMBL" id="JACIJP010000002">
    <property type="protein sequence ID" value="MBB6123955.1"/>
    <property type="molecule type" value="Genomic_DNA"/>
</dbReference>
<evidence type="ECO:0000259" key="12">
    <source>
        <dbReference type="PROSITE" id="PS50113"/>
    </source>
</evidence>
<sequence>MLNTAALSAETLAAVFDQSVDCVKLLGLDGSVQWMNGNGLCAMEIDNFDHLRGRPWASFWPQESQQTILAAMPDALSGRTVRFEAFCPTAKGNPRWWHVTVSRVTDTRGQDTGFLAVSRDVTETELARQALVVSAAELRHRLKNTYTMIASLLFGFARGNPEHEKFADDMQSRLVSLSAAQALFSTQDVPCDLATLIPALISPFQSPHCAIAIAPLPAALIEQGQADAIALVLGELAVNSAKHGALAHGGTIDVTAHAEPAALSLIWTEQSTKAVEAQDRAGGQGLKLIDRIVRARKGELTIDWQASGLTVTLRFRNG</sequence>
<dbReference type="CDD" id="cd00130">
    <property type="entry name" value="PAS"/>
    <property type="match status" value="1"/>
</dbReference>
<keyword evidence="3" id="KW-0597">Phosphoprotein</keyword>
<dbReference type="GO" id="GO:0004673">
    <property type="term" value="F:protein histidine kinase activity"/>
    <property type="evidence" value="ECO:0007669"/>
    <property type="project" value="UniProtKB-EC"/>
</dbReference>
<proteinExistence type="predicted"/>
<comment type="catalytic activity">
    <reaction evidence="1">
        <text>ATP + protein L-histidine = ADP + protein N-phospho-L-histidine.</text>
        <dbReference type="EC" id="2.7.13.3"/>
    </reaction>
</comment>
<evidence type="ECO:0000256" key="3">
    <source>
        <dbReference type="ARBA" id="ARBA00022553"/>
    </source>
</evidence>
<dbReference type="PANTHER" id="PTHR41523">
    <property type="entry name" value="TWO-COMPONENT SYSTEM SENSOR PROTEIN"/>
    <property type="match status" value="1"/>
</dbReference>
<dbReference type="EC" id="2.7.13.3" evidence="2"/>
<evidence type="ECO:0000256" key="9">
    <source>
        <dbReference type="ARBA" id="ARBA00022777"/>
    </source>
</evidence>
<dbReference type="InterPro" id="IPR035965">
    <property type="entry name" value="PAS-like_dom_sf"/>
</dbReference>
<keyword evidence="9" id="KW-0418">Kinase</keyword>
<dbReference type="InterPro" id="IPR013656">
    <property type="entry name" value="PAS_4"/>
</dbReference>
<dbReference type="InterPro" id="IPR000014">
    <property type="entry name" value="PAS"/>
</dbReference>
<keyword evidence="10" id="KW-0067">ATP-binding</keyword>
<keyword evidence="8" id="KW-0547">Nucleotide-binding</keyword>
<dbReference type="SMART" id="SM00911">
    <property type="entry name" value="HWE_HK"/>
    <property type="match status" value="1"/>
</dbReference>
<evidence type="ECO:0000256" key="2">
    <source>
        <dbReference type="ARBA" id="ARBA00012438"/>
    </source>
</evidence>
<dbReference type="Pfam" id="PF08448">
    <property type="entry name" value="PAS_4"/>
    <property type="match status" value="1"/>
</dbReference>
<comment type="caution">
    <text evidence="13">The sequence shown here is derived from an EMBL/GenBank/DDBJ whole genome shotgun (WGS) entry which is preliminary data.</text>
</comment>
<dbReference type="SUPFAM" id="SSF55874">
    <property type="entry name" value="ATPase domain of HSP90 chaperone/DNA topoisomerase II/histidine kinase"/>
    <property type="match status" value="1"/>
</dbReference>
<dbReference type="GO" id="GO:0005524">
    <property type="term" value="F:ATP binding"/>
    <property type="evidence" value="ECO:0007669"/>
    <property type="project" value="UniProtKB-KW"/>
</dbReference>
<evidence type="ECO:0000256" key="11">
    <source>
        <dbReference type="ARBA" id="ARBA00023026"/>
    </source>
</evidence>
<evidence type="ECO:0000256" key="7">
    <source>
        <dbReference type="ARBA" id="ARBA00022737"/>
    </source>
</evidence>
<dbReference type="PANTHER" id="PTHR41523:SF8">
    <property type="entry name" value="ETHYLENE RESPONSE SENSOR PROTEIN"/>
    <property type="match status" value="1"/>
</dbReference>
<gene>
    <name evidence="13" type="ORF">FHS92_001684</name>
</gene>
<dbReference type="NCBIfam" id="TIGR00229">
    <property type="entry name" value="sensory_box"/>
    <property type="match status" value="1"/>
</dbReference>
<dbReference type="InterPro" id="IPR036890">
    <property type="entry name" value="HATPase_C_sf"/>
</dbReference>
<accession>A0A841J5Z2</accession>
<evidence type="ECO:0000256" key="8">
    <source>
        <dbReference type="ARBA" id="ARBA00022741"/>
    </source>
</evidence>
<keyword evidence="14" id="KW-1185">Reference proteome</keyword>
<protein>
    <recommendedName>
        <fullName evidence="2">histidine kinase</fullName>
        <ecNumber evidence="2">2.7.13.3</ecNumber>
    </recommendedName>
</protein>
<evidence type="ECO:0000256" key="4">
    <source>
        <dbReference type="ARBA" id="ARBA00022630"/>
    </source>
</evidence>
<organism evidence="13 14">
    <name type="scientific">Sphingobium subterraneum</name>
    <dbReference type="NCBI Taxonomy" id="627688"/>
    <lineage>
        <taxon>Bacteria</taxon>
        <taxon>Pseudomonadati</taxon>
        <taxon>Pseudomonadota</taxon>
        <taxon>Alphaproteobacteria</taxon>
        <taxon>Sphingomonadales</taxon>
        <taxon>Sphingomonadaceae</taxon>
        <taxon>Sphingobium</taxon>
    </lineage>
</organism>
<dbReference type="Gene3D" id="3.30.450.20">
    <property type="entry name" value="PAS domain"/>
    <property type="match status" value="1"/>
</dbReference>
<dbReference type="InterPro" id="IPR000700">
    <property type="entry name" value="PAS-assoc_C"/>
</dbReference>
<keyword evidence="5" id="KW-0288">FMN</keyword>
<dbReference type="PROSITE" id="PS50113">
    <property type="entry name" value="PAC"/>
    <property type="match status" value="1"/>
</dbReference>
<reference evidence="13 14" key="1">
    <citation type="submission" date="2020-08" db="EMBL/GenBank/DDBJ databases">
        <title>Genomic Encyclopedia of Type Strains, Phase IV (KMG-IV): sequencing the most valuable type-strain genomes for metagenomic binning, comparative biology and taxonomic classification.</title>
        <authorList>
            <person name="Goeker M."/>
        </authorList>
    </citation>
    <scope>NUCLEOTIDE SEQUENCE [LARGE SCALE GENOMIC DNA]</scope>
    <source>
        <strain evidence="13 14">DSM 102255</strain>
    </source>
</reference>
<dbReference type="Pfam" id="PF07536">
    <property type="entry name" value="HWE_HK"/>
    <property type="match status" value="1"/>
</dbReference>
<keyword evidence="11" id="KW-0843">Virulence</keyword>
<evidence type="ECO:0000313" key="13">
    <source>
        <dbReference type="EMBL" id="MBB6123955.1"/>
    </source>
</evidence>
<evidence type="ECO:0000256" key="1">
    <source>
        <dbReference type="ARBA" id="ARBA00000085"/>
    </source>
</evidence>
<keyword evidence="4" id="KW-0285">Flavoprotein</keyword>
<dbReference type="RefSeq" id="WP_184079511.1">
    <property type="nucleotide sequence ID" value="NZ_JACIJP010000002.1"/>
</dbReference>
<feature type="domain" description="PAC" evidence="12">
    <location>
        <begin position="79"/>
        <end position="133"/>
    </location>
</feature>
<dbReference type="Gene3D" id="3.30.565.10">
    <property type="entry name" value="Histidine kinase-like ATPase, C-terminal domain"/>
    <property type="match status" value="1"/>
</dbReference>
<evidence type="ECO:0000313" key="14">
    <source>
        <dbReference type="Proteomes" id="UP000552700"/>
    </source>
</evidence>
<evidence type="ECO:0000256" key="10">
    <source>
        <dbReference type="ARBA" id="ARBA00022840"/>
    </source>
</evidence>
<keyword evidence="7" id="KW-0677">Repeat</keyword>
<evidence type="ECO:0000256" key="6">
    <source>
        <dbReference type="ARBA" id="ARBA00022679"/>
    </source>
</evidence>
<dbReference type="Proteomes" id="UP000552700">
    <property type="component" value="Unassembled WGS sequence"/>
</dbReference>
<dbReference type="InterPro" id="IPR011102">
    <property type="entry name" value="Sig_transdc_His_kinase_HWE"/>
</dbReference>
<name>A0A841J5Z2_9SPHN</name>
<evidence type="ECO:0000256" key="5">
    <source>
        <dbReference type="ARBA" id="ARBA00022643"/>
    </source>
</evidence>